<accession>A0A2A5JUU3</accession>
<evidence type="ECO:0000313" key="3">
    <source>
        <dbReference type="EMBL" id="PCK33099.1"/>
    </source>
</evidence>
<dbReference type="SMART" id="SM00091">
    <property type="entry name" value="PAS"/>
    <property type="match status" value="1"/>
</dbReference>
<dbReference type="OrthoDB" id="7991996at2"/>
<evidence type="ECO:0000259" key="2">
    <source>
        <dbReference type="PROSITE" id="PS50113"/>
    </source>
</evidence>
<feature type="domain" description="PAC" evidence="2">
    <location>
        <begin position="100"/>
        <end position="152"/>
    </location>
</feature>
<reference evidence="4" key="1">
    <citation type="journal article" date="2019" name="Genome Announc.">
        <title>Draft Genome Sequence of Pseudoalteromonas piscicida Strain 36Y ROTHPW, an Hypersaline Seawater Isolate from the South Coast of Sonora, Mexico.</title>
        <authorList>
            <person name="Sanchez-Diaz R."/>
            <person name="Molina-Garza Z.J."/>
            <person name="Cruz-Suarez L.E."/>
            <person name="Selvin J."/>
            <person name="Kiran G.S."/>
            <person name="Ibarra-Gamez J.C."/>
            <person name="Gomez-Gil B."/>
            <person name="Galaviz-Silva L."/>
        </authorList>
    </citation>
    <scope>NUCLEOTIDE SEQUENCE [LARGE SCALE GENOMIC DNA]</scope>
    <source>
        <strain evidence="4">36Y_RITHPW</strain>
    </source>
</reference>
<protein>
    <recommendedName>
        <fullName evidence="5">PAS domain S-box protein</fullName>
    </recommendedName>
</protein>
<dbReference type="InterPro" id="IPR001610">
    <property type="entry name" value="PAC"/>
</dbReference>
<dbReference type="AlphaFoldDB" id="A0A2A5JUU3"/>
<dbReference type="NCBIfam" id="TIGR00229">
    <property type="entry name" value="sensory_box"/>
    <property type="match status" value="1"/>
</dbReference>
<dbReference type="Gene3D" id="3.30.450.20">
    <property type="entry name" value="PAS domain"/>
    <property type="match status" value="1"/>
</dbReference>
<dbReference type="InterPro" id="IPR000014">
    <property type="entry name" value="PAS"/>
</dbReference>
<dbReference type="PROSITE" id="PS50113">
    <property type="entry name" value="PAC"/>
    <property type="match status" value="1"/>
</dbReference>
<dbReference type="Proteomes" id="UP000228621">
    <property type="component" value="Unassembled WGS sequence"/>
</dbReference>
<dbReference type="EMBL" id="NKHF01000015">
    <property type="protein sequence ID" value="PCK33099.1"/>
    <property type="molecule type" value="Genomic_DNA"/>
</dbReference>
<dbReference type="Pfam" id="PF13426">
    <property type="entry name" value="PAS_9"/>
    <property type="match status" value="1"/>
</dbReference>
<evidence type="ECO:0000313" key="4">
    <source>
        <dbReference type="Proteomes" id="UP000228621"/>
    </source>
</evidence>
<sequence length="379" mass="43297">MSIQQENIEETLFFSQLLKQTSAIELLKQVLMHSHHAVVITDADRAHGYRIVYANNKFCTHTGYELAELVGNSPAILQGPKSNKRVIAKLSDALERDGFFYGSSINYRKDGSMYPVEWNISAIRNEQGIVTHYISMQKDLTNLRRLAEQIQESTEVFKKFYFKVSHNQAFVDPETRRMRSRGKMTSEAIELFDETLEELKKNEKLLNGNLRSDEVNELFDDAFFDMGPDDLGAFASKLQKEPESADEFWQECPIEGDDVACLLEAMDEVDAEVGLIQANGYSQQRIELIVKLYKELANSLYFCVEFNDGALLIDEVADCLTKHLDGKDIPIEMLAMFNKDLFVWIKEVFESKQCENIYSGETNTIAAGRQLIAMLNMLE</sequence>
<evidence type="ECO:0008006" key="5">
    <source>
        <dbReference type="Google" id="ProtNLM"/>
    </source>
</evidence>
<gene>
    <name evidence="3" type="ORF">CEX98_03375</name>
</gene>
<keyword evidence="4" id="KW-1185">Reference proteome</keyword>
<dbReference type="PROSITE" id="PS50112">
    <property type="entry name" value="PAS"/>
    <property type="match status" value="1"/>
</dbReference>
<proteinExistence type="predicted"/>
<dbReference type="RefSeq" id="WP_099640722.1">
    <property type="nucleotide sequence ID" value="NZ_JAQPZX010000010.1"/>
</dbReference>
<evidence type="ECO:0000259" key="1">
    <source>
        <dbReference type="PROSITE" id="PS50112"/>
    </source>
</evidence>
<dbReference type="CDD" id="cd00130">
    <property type="entry name" value="PAS"/>
    <property type="match status" value="1"/>
</dbReference>
<comment type="caution">
    <text evidence="3">The sequence shown here is derived from an EMBL/GenBank/DDBJ whole genome shotgun (WGS) entry which is preliminary data.</text>
</comment>
<dbReference type="InterPro" id="IPR000700">
    <property type="entry name" value="PAS-assoc_C"/>
</dbReference>
<name>A0A2A5JUU3_PSEO7</name>
<organism evidence="3 4">
    <name type="scientific">Pseudoalteromonas piscicida</name>
    <dbReference type="NCBI Taxonomy" id="43662"/>
    <lineage>
        <taxon>Bacteria</taxon>
        <taxon>Pseudomonadati</taxon>
        <taxon>Pseudomonadota</taxon>
        <taxon>Gammaproteobacteria</taxon>
        <taxon>Alteromonadales</taxon>
        <taxon>Pseudoalteromonadaceae</taxon>
        <taxon>Pseudoalteromonas</taxon>
    </lineage>
</organism>
<feature type="domain" description="PAS" evidence="1">
    <location>
        <begin position="23"/>
        <end position="97"/>
    </location>
</feature>
<dbReference type="PANTHER" id="PTHR46175">
    <property type="entry name" value="BACTERIOOPSIN TRANSCRIPTIONAL ACTIVATOR"/>
    <property type="match status" value="1"/>
</dbReference>
<dbReference type="PANTHER" id="PTHR46175:SF4">
    <property type="entry name" value="BACTERIOOPSIN TRANSCRIPTIONAL ACTIVATOR"/>
    <property type="match status" value="1"/>
</dbReference>
<dbReference type="SUPFAM" id="SSF55785">
    <property type="entry name" value="PYP-like sensor domain (PAS domain)"/>
    <property type="match status" value="1"/>
</dbReference>
<dbReference type="InterPro" id="IPR035965">
    <property type="entry name" value="PAS-like_dom_sf"/>
</dbReference>
<dbReference type="SMART" id="SM00086">
    <property type="entry name" value="PAC"/>
    <property type="match status" value="1"/>
</dbReference>